<dbReference type="EMBL" id="JAPCWZ010000007">
    <property type="protein sequence ID" value="KAK8855957.1"/>
    <property type="molecule type" value="Genomic_DNA"/>
</dbReference>
<gene>
    <name evidence="1" type="ORF">PGQ11_011869</name>
</gene>
<reference evidence="1 2" key="1">
    <citation type="journal article" date="2024" name="IMA Fungus">
        <title>Apiospora arundinis, a panoply of carbohydrate-active enzymes and secondary metabolites.</title>
        <authorList>
            <person name="Sorensen T."/>
            <person name="Petersen C."/>
            <person name="Muurmann A.T."/>
            <person name="Christiansen J.V."/>
            <person name="Brundto M.L."/>
            <person name="Overgaard C.K."/>
            <person name="Boysen A.T."/>
            <person name="Wollenberg R.D."/>
            <person name="Larsen T.O."/>
            <person name="Sorensen J.L."/>
            <person name="Nielsen K.L."/>
            <person name="Sondergaard T.E."/>
        </authorList>
    </citation>
    <scope>NUCLEOTIDE SEQUENCE [LARGE SCALE GENOMIC DNA]</scope>
    <source>
        <strain evidence="1 2">AAU 773</strain>
    </source>
</reference>
<proteinExistence type="predicted"/>
<evidence type="ECO:0000313" key="2">
    <source>
        <dbReference type="Proteomes" id="UP001390339"/>
    </source>
</evidence>
<dbReference type="Proteomes" id="UP001390339">
    <property type="component" value="Unassembled WGS sequence"/>
</dbReference>
<organism evidence="1 2">
    <name type="scientific">Apiospora arundinis</name>
    <dbReference type="NCBI Taxonomy" id="335852"/>
    <lineage>
        <taxon>Eukaryota</taxon>
        <taxon>Fungi</taxon>
        <taxon>Dikarya</taxon>
        <taxon>Ascomycota</taxon>
        <taxon>Pezizomycotina</taxon>
        <taxon>Sordariomycetes</taxon>
        <taxon>Xylariomycetidae</taxon>
        <taxon>Amphisphaeriales</taxon>
        <taxon>Apiosporaceae</taxon>
        <taxon>Apiospora</taxon>
    </lineage>
</organism>
<name>A0ABR2I199_9PEZI</name>
<accession>A0ABR2I199</accession>
<protein>
    <submittedName>
        <fullName evidence="1">Uncharacterized protein</fullName>
    </submittedName>
</protein>
<keyword evidence="2" id="KW-1185">Reference proteome</keyword>
<sequence>MSPIDWSASPVEMEAAYKTYMSRRTAEVELFKNEPKPTQADAQRANLLISSADEECIFVIYHTSKDAQATERDQEERSSTGKGAAIRLRLGRPFSELRALWRDFRLARAARREFKGRGETRETRKNQFITFKDKKIPWAAKGTAVSWKLVRTPK</sequence>
<comment type="caution">
    <text evidence="1">The sequence shown here is derived from an EMBL/GenBank/DDBJ whole genome shotgun (WGS) entry which is preliminary data.</text>
</comment>
<evidence type="ECO:0000313" key="1">
    <source>
        <dbReference type="EMBL" id="KAK8855957.1"/>
    </source>
</evidence>